<evidence type="ECO:0000259" key="4">
    <source>
        <dbReference type="PROSITE" id="PS50943"/>
    </source>
</evidence>
<dbReference type="InterPro" id="IPR010982">
    <property type="entry name" value="Lambda_DNA-bd_dom_sf"/>
</dbReference>
<organism evidence="5">
    <name type="scientific">Vibrio sp. FF_273</name>
    <dbReference type="NCBI Taxonomy" id="1652830"/>
    <lineage>
        <taxon>Bacteria</taxon>
        <taxon>Pseudomonadati</taxon>
        <taxon>Pseudomonadota</taxon>
        <taxon>Gammaproteobacteria</taxon>
        <taxon>Vibrionales</taxon>
        <taxon>Vibrionaceae</taxon>
        <taxon>Vibrio</taxon>
    </lineage>
</organism>
<dbReference type="Gene3D" id="2.10.109.10">
    <property type="entry name" value="Umud Fragment, subunit A"/>
    <property type="match status" value="1"/>
</dbReference>
<evidence type="ECO:0000256" key="3">
    <source>
        <dbReference type="ARBA" id="ARBA00023163"/>
    </source>
</evidence>
<dbReference type="EMBL" id="KP795710">
    <property type="protein sequence ID" value="AKN40902.1"/>
    <property type="molecule type" value="Genomic_DNA"/>
</dbReference>
<evidence type="ECO:0000313" key="5">
    <source>
        <dbReference type="EMBL" id="AKN40902.1"/>
    </source>
</evidence>
<proteinExistence type="predicted"/>
<dbReference type="SUPFAM" id="SSF51306">
    <property type="entry name" value="LexA/Signal peptidase"/>
    <property type="match status" value="1"/>
</dbReference>
<dbReference type="AlphaFoldDB" id="A0A0H4A1S4"/>
<dbReference type="CDD" id="cd00093">
    <property type="entry name" value="HTH_XRE"/>
    <property type="match status" value="1"/>
</dbReference>
<dbReference type="InterPro" id="IPR036286">
    <property type="entry name" value="LexA/Signal_pep-like_sf"/>
</dbReference>
<keyword evidence="3" id="KW-0804">Transcription</keyword>
<evidence type="ECO:0000256" key="2">
    <source>
        <dbReference type="ARBA" id="ARBA00023125"/>
    </source>
</evidence>
<protein>
    <submittedName>
        <fullName evidence="5">Putative transcriptional regulator</fullName>
    </submittedName>
</protein>
<dbReference type="CDD" id="cd06529">
    <property type="entry name" value="S24_LexA-like"/>
    <property type="match status" value="1"/>
</dbReference>
<keyword evidence="1" id="KW-0805">Transcription regulation</keyword>
<evidence type="ECO:0000256" key="1">
    <source>
        <dbReference type="ARBA" id="ARBA00023015"/>
    </source>
</evidence>
<dbReference type="SMART" id="SM00530">
    <property type="entry name" value="HTH_XRE"/>
    <property type="match status" value="1"/>
</dbReference>
<dbReference type="InterPro" id="IPR001387">
    <property type="entry name" value="Cro/C1-type_HTH"/>
</dbReference>
<dbReference type="GO" id="GO:0003677">
    <property type="term" value="F:DNA binding"/>
    <property type="evidence" value="ECO:0007669"/>
    <property type="project" value="UniProtKB-KW"/>
</dbReference>
<dbReference type="InterPro" id="IPR015927">
    <property type="entry name" value="Peptidase_S24_S26A/B/C"/>
</dbReference>
<sequence length="196" mass="22346">MQTLGQRLEDLRIKFRLTKEDVARIAKVTGTTIGKWEKDLIIPRDTKLKRLAEHYNVSFEWLRVGVDGAKVTPVPESFAVSIQSYKDGDESLFFDARLLPSGHSDRLMYVQVEGHSMGDILPDGSKLIIDLEDRHFKDDKLYIFKTQDFVSIRRLSFTSSGVRLQSLGSQKDEVLTFQQLSKVDVLGRIISSICPR</sequence>
<reference evidence="5" key="1">
    <citation type="journal article" date="2015" name="MBio">
        <title>Eco-Evolutionary Dynamics of Episomes among Ecologically Cohesive Bacterial Populations.</title>
        <authorList>
            <person name="Xue H."/>
            <person name="Cordero O.X."/>
            <person name="Camas F.M."/>
            <person name="Trimble W."/>
            <person name="Meyer F."/>
            <person name="Guglielmini J."/>
            <person name="Rocha E.P."/>
            <person name="Polz M.F."/>
        </authorList>
    </citation>
    <scope>NUCLEOTIDE SEQUENCE</scope>
    <source>
        <strain evidence="5">FF_273</strain>
    </source>
</reference>
<dbReference type="InterPro" id="IPR039418">
    <property type="entry name" value="LexA-like"/>
</dbReference>
<dbReference type="PANTHER" id="PTHR40661">
    <property type="match status" value="1"/>
</dbReference>
<keyword evidence="2" id="KW-0238">DNA-binding</keyword>
<dbReference type="Gene3D" id="1.10.260.40">
    <property type="entry name" value="lambda repressor-like DNA-binding domains"/>
    <property type="match status" value="1"/>
</dbReference>
<accession>A0A0H4A1S4</accession>
<dbReference type="Pfam" id="PF01381">
    <property type="entry name" value="HTH_3"/>
    <property type="match status" value="1"/>
</dbReference>
<dbReference type="PANTHER" id="PTHR40661:SF3">
    <property type="entry name" value="FELS-1 PROPHAGE TRANSCRIPTIONAL REGULATOR"/>
    <property type="match status" value="1"/>
</dbReference>
<dbReference type="PROSITE" id="PS50943">
    <property type="entry name" value="HTH_CROC1"/>
    <property type="match status" value="1"/>
</dbReference>
<name>A0A0H4A1S4_9VIBR</name>
<feature type="domain" description="HTH cro/C1-type" evidence="4">
    <location>
        <begin position="8"/>
        <end position="62"/>
    </location>
</feature>
<dbReference type="SUPFAM" id="SSF47413">
    <property type="entry name" value="lambda repressor-like DNA-binding domains"/>
    <property type="match status" value="1"/>
</dbReference>
<dbReference type="Pfam" id="PF00717">
    <property type="entry name" value="Peptidase_S24"/>
    <property type="match status" value="1"/>
</dbReference>